<name>A0A5B7INA2_PORTR</name>
<organism evidence="2 3">
    <name type="scientific">Portunus trituberculatus</name>
    <name type="common">Swimming crab</name>
    <name type="synonym">Neptunus trituberculatus</name>
    <dbReference type="NCBI Taxonomy" id="210409"/>
    <lineage>
        <taxon>Eukaryota</taxon>
        <taxon>Metazoa</taxon>
        <taxon>Ecdysozoa</taxon>
        <taxon>Arthropoda</taxon>
        <taxon>Crustacea</taxon>
        <taxon>Multicrustacea</taxon>
        <taxon>Malacostraca</taxon>
        <taxon>Eumalacostraca</taxon>
        <taxon>Eucarida</taxon>
        <taxon>Decapoda</taxon>
        <taxon>Pleocyemata</taxon>
        <taxon>Brachyura</taxon>
        <taxon>Eubrachyura</taxon>
        <taxon>Portunoidea</taxon>
        <taxon>Portunidae</taxon>
        <taxon>Portuninae</taxon>
        <taxon>Portunus</taxon>
    </lineage>
</organism>
<accession>A0A5B7INA2</accession>
<dbReference type="Proteomes" id="UP000324222">
    <property type="component" value="Unassembled WGS sequence"/>
</dbReference>
<gene>
    <name evidence="2" type="ORF">E2C01_078231</name>
</gene>
<sequence length="82" mass="8978">MTPQLASEELCTPTMIPSLFPLPQLTPNTSYTPTPPNTSPCNKYATPTLLPPYQCGWRGRRSVKLVGPELPWGSGSRTIYDG</sequence>
<evidence type="ECO:0000256" key="1">
    <source>
        <dbReference type="SAM" id="MobiDB-lite"/>
    </source>
</evidence>
<proteinExistence type="predicted"/>
<evidence type="ECO:0000313" key="2">
    <source>
        <dbReference type="EMBL" id="MPC83519.1"/>
    </source>
</evidence>
<protein>
    <submittedName>
        <fullName evidence="2">Uncharacterized protein</fullName>
    </submittedName>
</protein>
<dbReference type="EMBL" id="VSRR010062746">
    <property type="protein sequence ID" value="MPC83519.1"/>
    <property type="molecule type" value="Genomic_DNA"/>
</dbReference>
<feature type="region of interest" description="Disordered" evidence="1">
    <location>
        <begin position="22"/>
        <end position="45"/>
    </location>
</feature>
<reference evidence="2 3" key="1">
    <citation type="submission" date="2019-05" db="EMBL/GenBank/DDBJ databases">
        <title>Another draft genome of Portunus trituberculatus and its Hox gene families provides insights of decapod evolution.</title>
        <authorList>
            <person name="Jeong J.-H."/>
            <person name="Song I."/>
            <person name="Kim S."/>
            <person name="Choi T."/>
            <person name="Kim D."/>
            <person name="Ryu S."/>
            <person name="Kim W."/>
        </authorList>
    </citation>
    <scope>NUCLEOTIDE SEQUENCE [LARGE SCALE GENOMIC DNA]</scope>
    <source>
        <tissue evidence="2">Muscle</tissue>
    </source>
</reference>
<comment type="caution">
    <text evidence="2">The sequence shown here is derived from an EMBL/GenBank/DDBJ whole genome shotgun (WGS) entry which is preliminary data.</text>
</comment>
<keyword evidence="3" id="KW-1185">Reference proteome</keyword>
<evidence type="ECO:0000313" key="3">
    <source>
        <dbReference type="Proteomes" id="UP000324222"/>
    </source>
</evidence>
<dbReference type="AlphaFoldDB" id="A0A5B7INA2"/>